<dbReference type="GO" id="GO:0006364">
    <property type="term" value="P:rRNA processing"/>
    <property type="evidence" value="ECO:0007669"/>
    <property type="project" value="InterPro"/>
</dbReference>
<evidence type="ECO:0000313" key="5">
    <source>
        <dbReference type="Proteomes" id="UP000000262"/>
    </source>
</evidence>
<dbReference type="Proteomes" id="UP000000262">
    <property type="component" value="Chromosome"/>
</dbReference>
<dbReference type="AlphaFoldDB" id="A8AAM4"/>
<dbReference type="RefSeq" id="WP_012122940.1">
    <property type="nucleotide sequence ID" value="NC_009776.1"/>
</dbReference>
<dbReference type="GeneID" id="5563066"/>
<dbReference type="HOGENOM" id="CLU_107897_0_0_2"/>
<dbReference type="KEGG" id="iho:Igni_0794"/>
<dbReference type="SUPFAM" id="SSF52954">
    <property type="entry name" value="Class II aaRS ABD-related"/>
    <property type="match status" value="1"/>
</dbReference>
<dbReference type="GO" id="GO:0019843">
    <property type="term" value="F:rRNA binding"/>
    <property type="evidence" value="ECO:0007669"/>
    <property type="project" value="InterPro"/>
</dbReference>
<dbReference type="SMART" id="SM00879">
    <property type="entry name" value="Brix"/>
    <property type="match status" value="1"/>
</dbReference>
<dbReference type="STRING" id="453591.Igni_0794"/>
<keyword evidence="5" id="KW-1185">Reference proteome</keyword>
<proteinExistence type="inferred from homology"/>
<dbReference type="HAMAP" id="MF_00699">
    <property type="entry name" value="BriX"/>
    <property type="match status" value="1"/>
</dbReference>
<name>A8AAM4_IGNH4</name>
<reference evidence="4 5" key="1">
    <citation type="journal article" date="2008" name="Genome Biol.">
        <title>A genomic analysis of the archaeal system Ignicoccus hospitalis-Nanoarchaeum equitans.</title>
        <authorList>
            <person name="Podar M."/>
            <person name="Anderson I."/>
            <person name="Makarova K.S."/>
            <person name="Elkins J.G."/>
            <person name="Ivanova N."/>
            <person name="Wall M.A."/>
            <person name="Lykidis A."/>
            <person name="Mavromatis K."/>
            <person name="Sun H."/>
            <person name="Hudson M.E."/>
            <person name="Chen W."/>
            <person name="Deciu C."/>
            <person name="Hutchison D."/>
            <person name="Eads J.R."/>
            <person name="Anderson A."/>
            <person name="Fernandes F."/>
            <person name="Szeto E."/>
            <person name="Lapidus A."/>
            <person name="Kyrpides N.C."/>
            <person name="Saier M.H.Jr."/>
            <person name="Richardson P.M."/>
            <person name="Rachel R."/>
            <person name="Huber H."/>
            <person name="Eisen J.A."/>
            <person name="Koonin E.V."/>
            <person name="Keller M."/>
            <person name="Stetter K.O."/>
        </authorList>
    </citation>
    <scope>NUCLEOTIDE SEQUENCE [LARGE SCALE GENOMIC DNA]</scope>
    <source>
        <strain evidence="5">KIN4/I / DSM 18386 / JCM 14125</strain>
    </source>
</reference>
<evidence type="ECO:0000259" key="3">
    <source>
        <dbReference type="PROSITE" id="PS50833"/>
    </source>
</evidence>
<protein>
    <recommendedName>
        <fullName evidence="2">Probable Brix domain-containing ribosomal biogenesis protein</fullName>
    </recommendedName>
</protein>
<gene>
    <name evidence="4" type="ordered locus">Igni_0794</name>
</gene>
<comment type="function">
    <text evidence="2">Probably involved in the biogenesis of the ribosome.</text>
</comment>
<dbReference type="PhylomeDB" id="A8AAM4"/>
<dbReference type="InterPro" id="IPR023548">
    <property type="entry name" value="Brix_dom_Rbsml_bgen_prot"/>
</dbReference>
<organism evidence="4 5">
    <name type="scientific">Ignicoccus hospitalis (strain KIN4/I / DSM 18386 / JCM 14125)</name>
    <dbReference type="NCBI Taxonomy" id="453591"/>
    <lineage>
        <taxon>Archaea</taxon>
        <taxon>Thermoproteota</taxon>
        <taxon>Thermoprotei</taxon>
        <taxon>Desulfurococcales</taxon>
        <taxon>Desulfurococcaceae</taxon>
        <taxon>Ignicoccus</taxon>
    </lineage>
</organism>
<dbReference type="PROSITE" id="PS50833">
    <property type="entry name" value="BRIX"/>
    <property type="match status" value="1"/>
</dbReference>
<feature type="domain" description="Brix" evidence="3">
    <location>
        <begin position="1"/>
        <end position="180"/>
    </location>
</feature>
<dbReference type="EMBL" id="CP000816">
    <property type="protein sequence ID" value="ABU81976.1"/>
    <property type="molecule type" value="Genomic_DNA"/>
</dbReference>
<dbReference type="InterPro" id="IPR007109">
    <property type="entry name" value="Brix"/>
</dbReference>
<dbReference type="Gene3D" id="3.40.50.10480">
    <property type="entry name" value="Probable brix-domain ribosomal biogenesis protein"/>
    <property type="match status" value="1"/>
</dbReference>
<keyword evidence="1 2" id="KW-0690">Ribosome biogenesis</keyword>
<sequence>MKVLITTAYSPSPRTRTFVKDLVSVLPGSSKLSRGKISMELLGAIAADEGADKVIIVKEYHGNPSSLEVYDVVDAELVPRGTIKLKGVTLSSERGKRVYNARKVGIRAYSLIPEAQEMAEKLSELLGLPLIEKEEEASEYDLILDVEPHEAGFEVIFRTPGSRAPVGPSLRVREVVEGEG</sequence>
<evidence type="ECO:0000256" key="2">
    <source>
        <dbReference type="HAMAP-Rule" id="MF_00699"/>
    </source>
</evidence>
<accession>A8AAM4</accession>
<dbReference type="OrthoDB" id="117530at2157"/>
<evidence type="ECO:0000256" key="1">
    <source>
        <dbReference type="ARBA" id="ARBA00022517"/>
    </source>
</evidence>
<dbReference type="eggNOG" id="arCOG03247">
    <property type="taxonomic scope" value="Archaea"/>
</dbReference>
<evidence type="ECO:0000313" key="4">
    <source>
        <dbReference type="EMBL" id="ABU81976.1"/>
    </source>
</evidence>